<name>A0A1B7I685_9ENTR</name>
<evidence type="ECO:0000259" key="2">
    <source>
        <dbReference type="Pfam" id="PF01757"/>
    </source>
</evidence>
<sequence>MAFASKFNMLKNELKSIQVLRALAVILVVMFHFRFDADAIITNSQVVFANGSIGVDLFFVISGFIIYYVTDNNKHGVHESIVFIIKRISRVAPPYYIISVLFAYFYTGDYSDLFNSFLFLPKTIYEAPFFGYPSLVVGWSLNYEMYFYIATAVGISILSKIRWPIILSLMMAPIICMALYYGNISLSSAFIYTTKYPYLSMISNPIIIDFALGVFCGWMTKKDYCLSDKFVVTMSILIFMIVYIGISRSEHGPIVWGAASLLITFSFVELEKRKLIYLPKTMIYIGNISFSIYLIHIPALKIILYIFNTYTPTFNMTLRPECLFLSALLLTAIMSLGYHYIVEKTLCDTLRKIMLFIIYKTKRESIP</sequence>
<dbReference type="GO" id="GO:0000271">
    <property type="term" value="P:polysaccharide biosynthetic process"/>
    <property type="evidence" value="ECO:0007669"/>
    <property type="project" value="TreeGrafter"/>
</dbReference>
<feature type="domain" description="Acyltransferase 3" evidence="2">
    <location>
        <begin position="15"/>
        <end position="333"/>
    </location>
</feature>
<feature type="transmembrane region" description="Helical" evidence="1">
    <location>
        <begin position="282"/>
        <end position="307"/>
    </location>
</feature>
<dbReference type="PANTHER" id="PTHR23028:SF131">
    <property type="entry name" value="BLR2367 PROTEIN"/>
    <property type="match status" value="1"/>
</dbReference>
<dbReference type="InterPro" id="IPR050879">
    <property type="entry name" value="Acyltransferase_3"/>
</dbReference>
<dbReference type="PATRIC" id="fig|1354253.4.peg.261"/>
<dbReference type="Proteomes" id="UP000078504">
    <property type="component" value="Unassembled WGS sequence"/>
</dbReference>
<evidence type="ECO:0000256" key="1">
    <source>
        <dbReference type="SAM" id="Phobius"/>
    </source>
</evidence>
<feature type="transmembrane region" description="Helical" evidence="1">
    <location>
        <begin position="323"/>
        <end position="342"/>
    </location>
</feature>
<dbReference type="RefSeq" id="WP_064511735.1">
    <property type="nucleotide sequence ID" value="NZ_LXEP01000003.1"/>
</dbReference>
<comment type="caution">
    <text evidence="3">The sequence shown here is derived from an EMBL/GenBank/DDBJ whole genome shotgun (WGS) entry which is preliminary data.</text>
</comment>
<feature type="transmembrane region" description="Helical" evidence="1">
    <location>
        <begin position="91"/>
        <end position="107"/>
    </location>
</feature>
<dbReference type="PANTHER" id="PTHR23028">
    <property type="entry name" value="ACETYLTRANSFERASE"/>
    <property type="match status" value="1"/>
</dbReference>
<feature type="transmembrane region" description="Helical" evidence="1">
    <location>
        <begin position="161"/>
        <end position="181"/>
    </location>
</feature>
<evidence type="ECO:0000313" key="4">
    <source>
        <dbReference type="Proteomes" id="UP000078504"/>
    </source>
</evidence>
<feature type="transmembrane region" description="Helical" evidence="1">
    <location>
        <begin position="201"/>
        <end position="218"/>
    </location>
</feature>
<gene>
    <name evidence="3" type="ORF">M977_00255</name>
</gene>
<feature type="transmembrane region" description="Helical" evidence="1">
    <location>
        <begin position="47"/>
        <end position="70"/>
    </location>
</feature>
<evidence type="ECO:0000313" key="3">
    <source>
        <dbReference type="EMBL" id="OAT23965.1"/>
    </source>
</evidence>
<dbReference type="AlphaFoldDB" id="A0A1B7I685"/>
<accession>A0A1B7I685</accession>
<organism evidence="3 4">
    <name type="scientific">Buttiauxella gaviniae ATCC 51604</name>
    <dbReference type="NCBI Taxonomy" id="1354253"/>
    <lineage>
        <taxon>Bacteria</taxon>
        <taxon>Pseudomonadati</taxon>
        <taxon>Pseudomonadota</taxon>
        <taxon>Gammaproteobacteria</taxon>
        <taxon>Enterobacterales</taxon>
        <taxon>Enterobacteriaceae</taxon>
        <taxon>Buttiauxella</taxon>
    </lineage>
</organism>
<feature type="transmembrane region" description="Helical" evidence="1">
    <location>
        <begin position="253"/>
        <end position="270"/>
    </location>
</feature>
<keyword evidence="3" id="KW-0012">Acyltransferase</keyword>
<dbReference type="Pfam" id="PF01757">
    <property type="entry name" value="Acyl_transf_3"/>
    <property type="match status" value="1"/>
</dbReference>
<keyword evidence="3" id="KW-0808">Transferase</keyword>
<dbReference type="EC" id="2.3.1.-" evidence="3"/>
<protein>
    <submittedName>
        <fullName evidence="3">Exopolysaccharide production protein</fullName>
        <ecNumber evidence="3">2.3.1.-</ecNumber>
    </submittedName>
</protein>
<dbReference type="GO" id="GO:0016020">
    <property type="term" value="C:membrane"/>
    <property type="evidence" value="ECO:0007669"/>
    <property type="project" value="TreeGrafter"/>
</dbReference>
<dbReference type="EMBL" id="LXEP01000003">
    <property type="protein sequence ID" value="OAT23965.1"/>
    <property type="molecule type" value="Genomic_DNA"/>
</dbReference>
<feature type="transmembrane region" description="Helical" evidence="1">
    <location>
        <begin position="127"/>
        <end position="149"/>
    </location>
</feature>
<feature type="transmembrane region" description="Helical" evidence="1">
    <location>
        <begin position="19"/>
        <end position="35"/>
    </location>
</feature>
<keyword evidence="1" id="KW-0812">Transmembrane</keyword>
<feature type="transmembrane region" description="Helical" evidence="1">
    <location>
        <begin position="230"/>
        <end position="247"/>
    </location>
</feature>
<keyword evidence="1" id="KW-1133">Transmembrane helix</keyword>
<dbReference type="GO" id="GO:0016747">
    <property type="term" value="F:acyltransferase activity, transferring groups other than amino-acyl groups"/>
    <property type="evidence" value="ECO:0007669"/>
    <property type="project" value="InterPro"/>
</dbReference>
<keyword evidence="1" id="KW-0472">Membrane</keyword>
<dbReference type="InterPro" id="IPR002656">
    <property type="entry name" value="Acyl_transf_3_dom"/>
</dbReference>
<proteinExistence type="predicted"/>
<reference evidence="3 4" key="1">
    <citation type="submission" date="2016-04" db="EMBL/GenBank/DDBJ databases">
        <title>ATOL: Assembling a taxonomically balanced genome-scale reconstruction of the evolutionary history of the Enterobacteriaceae.</title>
        <authorList>
            <person name="Plunkett G.III."/>
            <person name="Neeno-Eckwall E.C."/>
            <person name="Glasner J.D."/>
            <person name="Perna N.T."/>
        </authorList>
    </citation>
    <scope>NUCLEOTIDE SEQUENCE [LARGE SCALE GENOMIC DNA]</scope>
    <source>
        <strain evidence="3 4">ATCC 51604</strain>
    </source>
</reference>